<gene>
    <name evidence="2" type="ORF">SAMN05421780_101610</name>
</gene>
<dbReference type="InterPro" id="IPR025250">
    <property type="entry name" value="DUF4199"/>
</dbReference>
<evidence type="ECO:0000313" key="2">
    <source>
        <dbReference type="EMBL" id="SFB81756.1"/>
    </source>
</evidence>
<keyword evidence="1" id="KW-0812">Transmembrane</keyword>
<accession>A0A1I1E509</accession>
<keyword evidence="1" id="KW-0472">Membrane</keyword>
<dbReference type="OrthoDB" id="660361at2"/>
<evidence type="ECO:0008006" key="4">
    <source>
        <dbReference type="Google" id="ProtNLM"/>
    </source>
</evidence>
<feature type="transmembrane region" description="Helical" evidence="1">
    <location>
        <begin position="36"/>
        <end position="57"/>
    </location>
</feature>
<proteinExistence type="predicted"/>
<feature type="transmembrane region" description="Helical" evidence="1">
    <location>
        <begin position="7"/>
        <end position="30"/>
    </location>
</feature>
<sequence>MQNKSFNFVAIQYGIMVGLAYTVALFMLYLMGVEVFLGFARAGVYALVWAAIIYFTVQLRKNNDNTFTFGEALLVLMVMYVSAEVVWHIGNYVIFNFVDPELSQTVKDVSIEKTRAMMEKFGTPEGEIDKAMERVEKEDYAFTIFKLGQSLGIYMVIGLVMASIAALVIKKAPQNSPFDLDKK</sequence>
<keyword evidence="1" id="KW-1133">Transmembrane helix</keyword>
<evidence type="ECO:0000256" key="1">
    <source>
        <dbReference type="SAM" id="Phobius"/>
    </source>
</evidence>
<protein>
    <recommendedName>
        <fullName evidence="4">DUF4199 domain-containing protein</fullName>
    </recommendedName>
</protein>
<feature type="transmembrane region" description="Helical" evidence="1">
    <location>
        <begin position="151"/>
        <end position="169"/>
    </location>
</feature>
<dbReference type="AlphaFoldDB" id="A0A1I1E509"/>
<evidence type="ECO:0000313" key="3">
    <source>
        <dbReference type="Proteomes" id="UP000199514"/>
    </source>
</evidence>
<keyword evidence="3" id="KW-1185">Reference proteome</keyword>
<feature type="transmembrane region" description="Helical" evidence="1">
    <location>
        <begin position="69"/>
        <end position="90"/>
    </location>
</feature>
<dbReference type="Pfam" id="PF13858">
    <property type="entry name" value="DUF4199"/>
    <property type="match status" value="1"/>
</dbReference>
<reference evidence="2 3" key="1">
    <citation type="submission" date="2016-10" db="EMBL/GenBank/DDBJ databases">
        <authorList>
            <person name="de Groot N.N."/>
        </authorList>
    </citation>
    <scope>NUCLEOTIDE SEQUENCE [LARGE SCALE GENOMIC DNA]</scope>
    <source>
        <strain evidence="2 3">DSM 6793</strain>
    </source>
</reference>
<organism evidence="2 3">
    <name type="scientific">Flexibacter flexilis DSM 6793</name>
    <dbReference type="NCBI Taxonomy" id="927664"/>
    <lineage>
        <taxon>Bacteria</taxon>
        <taxon>Pseudomonadati</taxon>
        <taxon>Bacteroidota</taxon>
        <taxon>Cytophagia</taxon>
        <taxon>Cytophagales</taxon>
        <taxon>Flexibacteraceae</taxon>
        <taxon>Flexibacter</taxon>
    </lineage>
</organism>
<dbReference type="STRING" id="927664.SAMN05421780_101610"/>
<name>A0A1I1E509_9BACT</name>
<dbReference type="Proteomes" id="UP000199514">
    <property type="component" value="Unassembled WGS sequence"/>
</dbReference>
<dbReference type="EMBL" id="FOLE01000001">
    <property type="protein sequence ID" value="SFB81756.1"/>
    <property type="molecule type" value="Genomic_DNA"/>
</dbReference>
<dbReference type="RefSeq" id="WP_091507061.1">
    <property type="nucleotide sequence ID" value="NZ_FOLE01000001.1"/>
</dbReference>